<sequence length="127" mass="13661">MAYQRAGVHALALGLRWTDVDLKGGILPVRKNRLRPKYKHGCAGGWCVSRSRSGTAGGPAAHLMPTLDPSAALAAACQSLRPNAPAGRYRDGSMPSRQAPLDDVKFRLFDRSARHPHSGKWGCSMAI</sequence>
<keyword evidence="2" id="KW-1185">Reference proteome</keyword>
<evidence type="ECO:0000313" key="1">
    <source>
        <dbReference type="EMBL" id="GAA2279527.1"/>
    </source>
</evidence>
<evidence type="ECO:0008006" key="3">
    <source>
        <dbReference type="Google" id="ProtNLM"/>
    </source>
</evidence>
<evidence type="ECO:0000313" key="2">
    <source>
        <dbReference type="Proteomes" id="UP001500305"/>
    </source>
</evidence>
<accession>A0ABN3EZY2</accession>
<comment type="caution">
    <text evidence="1">The sequence shown here is derived from an EMBL/GenBank/DDBJ whole genome shotgun (WGS) entry which is preliminary data.</text>
</comment>
<gene>
    <name evidence="1" type="ORF">GCM10010430_76910</name>
</gene>
<protein>
    <recommendedName>
        <fullName evidence="3">Tyr recombinase domain-containing protein</fullName>
    </recommendedName>
</protein>
<proteinExistence type="predicted"/>
<dbReference type="EMBL" id="BAAATR010000068">
    <property type="protein sequence ID" value="GAA2279527.1"/>
    <property type="molecule type" value="Genomic_DNA"/>
</dbReference>
<organism evidence="1 2">
    <name type="scientific">Kitasatospora cystarginea</name>
    <dbReference type="NCBI Taxonomy" id="58350"/>
    <lineage>
        <taxon>Bacteria</taxon>
        <taxon>Bacillati</taxon>
        <taxon>Actinomycetota</taxon>
        <taxon>Actinomycetes</taxon>
        <taxon>Kitasatosporales</taxon>
        <taxon>Streptomycetaceae</taxon>
        <taxon>Kitasatospora</taxon>
    </lineage>
</organism>
<reference evidence="1 2" key="1">
    <citation type="journal article" date="2019" name="Int. J. Syst. Evol. Microbiol.">
        <title>The Global Catalogue of Microorganisms (GCM) 10K type strain sequencing project: providing services to taxonomists for standard genome sequencing and annotation.</title>
        <authorList>
            <consortium name="The Broad Institute Genomics Platform"/>
            <consortium name="The Broad Institute Genome Sequencing Center for Infectious Disease"/>
            <person name="Wu L."/>
            <person name="Ma J."/>
        </authorList>
    </citation>
    <scope>NUCLEOTIDE SEQUENCE [LARGE SCALE GENOMIC DNA]</scope>
    <source>
        <strain evidence="1 2">JCM 7356</strain>
    </source>
</reference>
<name>A0ABN3EZY2_9ACTN</name>
<dbReference type="Proteomes" id="UP001500305">
    <property type="component" value="Unassembled WGS sequence"/>
</dbReference>